<reference evidence="2" key="1">
    <citation type="submission" date="2021-04" db="EMBL/GenBank/DDBJ databases">
        <authorList>
            <person name="Hartkoorn R.C."/>
            <person name="Beaudoing E."/>
            <person name="Hot D."/>
        </authorList>
    </citation>
    <scope>NUCLEOTIDE SEQUENCE</scope>
    <source>
        <strain evidence="2">NRRL B-16292</strain>
    </source>
</reference>
<name>A0ABY5W5J9_9ACTN</name>
<feature type="domain" description="Pyridoxamine 5'-phosphate oxidase N-terminal" evidence="1">
    <location>
        <begin position="10"/>
        <end position="101"/>
    </location>
</feature>
<sequence length="126" mass="13933">MATFSTAELEYLATQRLGRLATLPGDGYPQNNAVGFWYNTELGTIDIGGWQLGASRKFANVLAYPKATLVVDDIASVRPWRVRGVEIRADAEALTDVEPSRPGLSRELIRLHPRRIVSWGLETPVP</sequence>
<organism evidence="2 3">
    <name type="scientific">Dactylosporangium fulvum</name>
    <dbReference type="NCBI Taxonomy" id="53359"/>
    <lineage>
        <taxon>Bacteria</taxon>
        <taxon>Bacillati</taxon>
        <taxon>Actinomycetota</taxon>
        <taxon>Actinomycetes</taxon>
        <taxon>Micromonosporales</taxon>
        <taxon>Micromonosporaceae</taxon>
        <taxon>Dactylosporangium</taxon>
    </lineage>
</organism>
<evidence type="ECO:0000313" key="3">
    <source>
        <dbReference type="Proteomes" id="UP001059617"/>
    </source>
</evidence>
<dbReference type="EC" id="1.-.-.-" evidence="2"/>
<dbReference type="InterPro" id="IPR011576">
    <property type="entry name" value="Pyridox_Oxase_N"/>
</dbReference>
<keyword evidence="2" id="KW-0560">Oxidoreductase</keyword>
<evidence type="ECO:0000313" key="2">
    <source>
        <dbReference type="EMBL" id="UWP84376.1"/>
    </source>
</evidence>
<dbReference type="Pfam" id="PF01243">
    <property type="entry name" value="PNPOx_N"/>
    <property type="match status" value="1"/>
</dbReference>
<dbReference type="RefSeq" id="WP_259862204.1">
    <property type="nucleotide sequence ID" value="NZ_BAAAST010000005.1"/>
</dbReference>
<evidence type="ECO:0000259" key="1">
    <source>
        <dbReference type="Pfam" id="PF01243"/>
    </source>
</evidence>
<keyword evidence="3" id="KW-1185">Reference proteome</keyword>
<dbReference type="NCBIfam" id="TIGR04023">
    <property type="entry name" value="PPOX_MSMEG_5819"/>
    <property type="match status" value="1"/>
</dbReference>
<dbReference type="GO" id="GO:0016491">
    <property type="term" value="F:oxidoreductase activity"/>
    <property type="evidence" value="ECO:0007669"/>
    <property type="project" value="UniProtKB-KW"/>
</dbReference>
<dbReference type="EMBL" id="CP073720">
    <property type="protein sequence ID" value="UWP84376.1"/>
    <property type="molecule type" value="Genomic_DNA"/>
</dbReference>
<proteinExistence type="predicted"/>
<dbReference type="Gene3D" id="2.30.110.10">
    <property type="entry name" value="Electron Transport, Fmn-binding Protein, Chain A"/>
    <property type="match status" value="1"/>
</dbReference>
<dbReference type="InterPro" id="IPR012349">
    <property type="entry name" value="Split_barrel_FMN-bd"/>
</dbReference>
<reference evidence="2" key="2">
    <citation type="submission" date="2022-09" db="EMBL/GenBank/DDBJ databases">
        <title>Biosynthetic gene clusters of Dactylosporangioum fulvum.</title>
        <authorList>
            <person name="Caradec T."/>
        </authorList>
    </citation>
    <scope>NUCLEOTIDE SEQUENCE</scope>
    <source>
        <strain evidence="2">NRRL B-16292</strain>
    </source>
</reference>
<gene>
    <name evidence="2" type="ORF">Dfulv_09115</name>
</gene>
<accession>A0ABY5W5J9</accession>
<protein>
    <submittedName>
        <fullName evidence="2">PPOX class F420-dependent oxidoreductase</fullName>
        <ecNumber evidence="2">1.-.-.-</ecNumber>
    </submittedName>
</protein>
<dbReference type="InterPro" id="IPR024031">
    <property type="entry name" value="MSMEG_5819/OxyR"/>
</dbReference>
<dbReference type="Proteomes" id="UP001059617">
    <property type="component" value="Chromosome"/>
</dbReference>
<dbReference type="SUPFAM" id="SSF50475">
    <property type="entry name" value="FMN-binding split barrel"/>
    <property type="match status" value="1"/>
</dbReference>